<keyword evidence="5" id="KW-0720">Serine protease</keyword>
<evidence type="ECO:0000256" key="5">
    <source>
        <dbReference type="ARBA" id="ARBA00022825"/>
    </source>
</evidence>
<evidence type="ECO:0000256" key="1">
    <source>
        <dbReference type="ARBA" id="ARBA00001070"/>
    </source>
</evidence>
<dbReference type="InterPro" id="IPR029058">
    <property type="entry name" value="AB_hydrolase_fold"/>
</dbReference>
<feature type="domain" description="Peptidase S9A N-terminal" evidence="7">
    <location>
        <begin position="23"/>
        <end position="429"/>
    </location>
</feature>
<dbReference type="STRING" id="363331.RM51_02040"/>
<reference evidence="8 9" key="1">
    <citation type="submission" date="2014-12" db="EMBL/GenBank/DDBJ databases">
        <title>Genome sequencing of Chryseobacterium taiwanense TPW19.</title>
        <authorList>
            <person name="Tan P.W."/>
            <person name="Chan K.-G."/>
        </authorList>
    </citation>
    <scope>NUCLEOTIDE SEQUENCE [LARGE SCALE GENOMIC DNA]</scope>
    <source>
        <strain evidence="8 9">TPW19</strain>
    </source>
</reference>
<dbReference type="GO" id="GO:0004252">
    <property type="term" value="F:serine-type endopeptidase activity"/>
    <property type="evidence" value="ECO:0007669"/>
    <property type="project" value="UniProtKB-EC"/>
</dbReference>
<dbReference type="RefSeq" id="WP_039364629.1">
    <property type="nucleotide sequence ID" value="NZ_JWTA01000002.1"/>
</dbReference>
<dbReference type="PANTHER" id="PTHR42881:SF2">
    <property type="entry name" value="PROLYL ENDOPEPTIDASE"/>
    <property type="match status" value="1"/>
</dbReference>
<gene>
    <name evidence="8" type="ORF">RM51_02040</name>
</gene>
<evidence type="ECO:0000259" key="6">
    <source>
        <dbReference type="Pfam" id="PF00326"/>
    </source>
</evidence>
<dbReference type="SUPFAM" id="SSF53474">
    <property type="entry name" value="alpha/beta-Hydrolases"/>
    <property type="match status" value="1"/>
</dbReference>
<dbReference type="SUPFAM" id="SSF50993">
    <property type="entry name" value="Peptidase/esterase 'gauge' domain"/>
    <property type="match status" value="1"/>
</dbReference>
<dbReference type="Pfam" id="PF00326">
    <property type="entry name" value="Peptidase_S9"/>
    <property type="match status" value="1"/>
</dbReference>
<dbReference type="InterPro" id="IPR051167">
    <property type="entry name" value="Prolyl_oligopep/macrocyclase"/>
</dbReference>
<evidence type="ECO:0000256" key="2">
    <source>
        <dbReference type="ARBA" id="ARBA00011897"/>
    </source>
</evidence>
<dbReference type="PANTHER" id="PTHR42881">
    <property type="entry name" value="PROLYL ENDOPEPTIDASE"/>
    <property type="match status" value="1"/>
</dbReference>
<keyword evidence="9" id="KW-1185">Reference proteome</keyword>
<dbReference type="GO" id="GO:0005829">
    <property type="term" value="C:cytosol"/>
    <property type="evidence" value="ECO:0007669"/>
    <property type="project" value="TreeGrafter"/>
</dbReference>
<dbReference type="GO" id="GO:0006508">
    <property type="term" value="P:proteolysis"/>
    <property type="evidence" value="ECO:0007669"/>
    <property type="project" value="UniProtKB-KW"/>
</dbReference>
<evidence type="ECO:0000256" key="3">
    <source>
        <dbReference type="ARBA" id="ARBA00022670"/>
    </source>
</evidence>
<dbReference type="InterPro" id="IPR002470">
    <property type="entry name" value="Peptidase_S9A"/>
</dbReference>
<proteinExistence type="predicted"/>
<dbReference type="Pfam" id="PF02897">
    <property type="entry name" value="Peptidase_S9_N"/>
    <property type="match status" value="1"/>
</dbReference>
<comment type="catalytic activity">
    <reaction evidence="1">
        <text>Hydrolysis of Pro-|-Xaa &gt;&gt; Ala-|-Xaa in oligopeptides.</text>
        <dbReference type="EC" id="3.4.21.26"/>
    </reaction>
</comment>
<evidence type="ECO:0000256" key="4">
    <source>
        <dbReference type="ARBA" id="ARBA00022801"/>
    </source>
</evidence>
<evidence type="ECO:0000259" key="7">
    <source>
        <dbReference type="Pfam" id="PF02897"/>
    </source>
</evidence>
<dbReference type="AlphaFoldDB" id="A0A0B4CU23"/>
<dbReference type="Proteomes" id="UP000031167">
    <property type="component" value="Unassembled WGS sequence"/>
</dbReference>
<dbReference type="EMBL" id="JWTA01000002">
    <property type="protein sequence ID" value="KIC64719.1"/>
    <property type="molecule type" value="Genomic_DNA"/>
</dbReference>
<organism evidence="8 9">
    <name type="scientific">Chryseobacterium taiwanense</name>
    <dbReference type="NCBI Taxonomy" id="363331"/>
    <lineage>
        <taxon>Bacteria</taxon>
        <taxon>Pseudomonadati</taxon>
        <taxon>Bacteroidota</taxon>
        <taxon>Flavobacteriia</taxon>
        <taxon>Flavobacteriales</taxon>
        <taxon>Weeksellaceae</taxon>
        <taxon>Chryseobacterium group</taxon>
        <taxon>Chryseobacterium</taxon>
    </lineage>
</organism>
<keyword evidence="3" id="KW-0645">Protease</keyword>
<evidence type="ECO:0000313" key="8">
    <source>
        <dbReference type="EMBL" id="KIC64719.1"/>
    </source>
</evidence>
<feature type="domain" description="Peptidase S9 prolyl oligopeptidase catalytic" evidence="6">
    <location>
        <begin position="496"/>
        <end position="708"/>
    </location>
</feature>
<protein>
    <recommendedName>
        <fullName evidence="2">prolyl oligopeptidase</fullName>
        <ecNumber evidence="2">3.4.21.26</ecNumber>
    </recommendedName>
</protein>
<name>A0A0B4CU23_9FLAO</name>
<dbReference type="PRINTS" id="PR00862">
    <property type="entry name" value="PROLIGOPTASE"/>
</dbReference>
<dbReference type="GO" id="GO:0070012">
    <property type="term" value="F:oligopeptidase activity"/>
    <property type="evidence" value="ECO:0007669"/>
    <property type="project" value="TreeGrafter"/>
</dbReference>
<dbReference type="Gene3D" id="2.130.10.120">
    <property type="entry name" value="Prolyl oligopeptidase, N-terminal domain"/>
    <property type="match status" value="1"/>
</dbReference>
<keyword evidence="4" id="KW-0378">Hydrolase</keyword>
<dbReference type="Gene3D" id="3.40.50.1820">
    <property type="entry name" value="alpha/beta hydrolase"/>
    <property type="match status" value="1"/>
</dbReference>
<dbReference type="InterPro" id="IPR001375">
    <property type="entry name" value="Peptidase_S9_cat"/>
</dbReference>
<dbReference type="EC" id="3.4.21.26" evidence="2"/>
<comment type="caution">
    <text evidence="8">The sequence shown here is derived from an EMBL/GenBank/DDBJ whole genome shotgun (WGS) entry which is preliminary data.</text>
</comment>
<dbReference type="OrthoDB" id="9801421at2"/>
<evidence type="ECO:0000313" key="9">
    <source>
        <dbReference type="Proteomes" id="UP000031167"/>
    </source>
</evidence>
<sequence length="717" mass="81087">MKNIFLAAGLFLSQIISAQYNYPVTPEKAVVDDYFGTKITDQYRWLEDLKNPEVEKWFKSQSDFSHSIINTIPHREDLYKRMKEVQEMNGDSFDAIFQRQNTYFYTKTKKNENLSKLYSRDLSSGKETLIFDPETLGKDTQITNFAIDSKAKKIAILFSKSGGEICNLRILDLTTHQLLKDEIGPIWSEFGFEFTQDDKGILYTKMSTSDPDSNMLLKDMKAMLHVIGMDTKTDKILASREEYPELNALTEQFTSVYFTDDYKYIVLRLSSVKSESPIFVAPYSELKNKKVKWRQIIKPSDDITDVFISGDKLFLLTHKDTPNYKITLTSLSKPDLNNAKVVVPESKDKVIISIHNSKNYLYYSLGDGIVRDKYQVNINTLVGKKVDFPTGVNSSLSLNQRENDNIFCNNVNWLTPLTTYEYNPEKGDIVKSKYLNSETNYPDYNALYTVKEIEVKSHDGVMVPLSIIYPKNMKMDGSNPAYITGYGGYGFSYEPRFSARLSVLLEQGVILAVAHVRGGGEKGERWHEAGMKATKPNTWKDFIACSEYLVNQKYTSPSKLIGNGVSAGGILIGRAITARPDLYAVAIPEVGLTNALRTEITANGPNQIPEIGTLKNEEDTKHLIEMDAQSKVKKGVKYPAVIVRVGMNDSRVVPWMPGKFAAALQNNSASGKPVLLYANYDNGHFTSDYDVIFKEYADIFAFALWQVGHPDFQPSKK</sequence>
<accession>A0A0B4CU23</accession>
<dbReference type="InterPro" id="IPR023302">
    <property type="entry name" value="Pept_S9A_N"/>
</dbReference>